<dbReference type="Pfam" id="PF12826">
    <property type="entry name" value="HHH_2"/>
    <property type="match status" value="1"/>
</dbReference>
<dbReference type="InterPro" id="IPR001357">
    <property type="entry name" value="BRCT_dom"/>
</dbReference>
<dbReference type="CDD" id="cd17748">
    <property type="entry name" value="BRCT_DNA_ligase_like"/>
    <property type="match status" value="1"/>
</dbReference>
<keyword evidence="8 15" id="KW-0862">Zinc</keyword>
<keyword evidence="12 15" id="KW-0464">Manganese</keyword>
<comment type="caution">
    <text evidence="18">The sequence shown here is derived from an EMBL/GenBank/DDBJ whole genome shotgun (WGS) entry which is preliminary data.</text>
</comment>
<dbReference type="SUPFAM" id="SSF47781">
    <property type="entry name" value="RuvA domain 2-like"/>
    <property type="match status" value="1"/>
</dbReference>
<feature type="binding site" evidence="15">
    <location>
        <position position="410"/>
    </location>
    <ligand>
        <name>Zn(2+)</name>
        <dbReference type="ChEBI" id="CHEBI:29105"/>
    </ligand>
</feature>
<dbReference type="PANTHER" id="PTHR23389">
    <property type="entry name" value="CHROMOSOME TRANSMISSION FIDELITY FACTOR 18"/>
    <property type="match status" value="1"/>
</dbReference>
<evidence type="ECO:0000313" key="19">
    <source>
        <dbReference type="Proteomes" id="UP000189970"/>
    </source>
</evidence>
<dbReference type="InterPro" id="IPR010994">
    <property type="entry name" value="RuvA_2-like"/>
</dbReference>
<sequence>MTILGIDEATKRVGELRHTLNEWARAYYVKDAPLVSDHEYDKLYKELVSLEEQFPELVTSDSITQRVGGKLLDGFQKVEHTTPMMSLSNAFNEQDLRDFDKRVRKGTSKPISYMVELKIDGLAINLTYDNGQFVQGATRGDGVVGEDITQNLRTVHSIPLSLQTPVTLDVRGECFMPKESFVRLNEERDKDGESVFANPRNAAAGSLRQLDSSVTAKRQLSTFLYTIANPEELGLTTQTDALDYLDSLGFKTNHQRELCATIDDVWQYIVEFSDKRHTLDYEIDGIVIKVNDFDAQNELGYTVKAPKWAIAYKFPAEEVQTVLRDIEWTVGRTGVVTPTAVMDPVQLAGTTVSRASLHNCDLIAEKDIRLLDTVVIHKAGDIIPEVTQVVLDKRPEDSQTYEFPTHCPTCDAELERIESEVALRCLNPACPAQIKEGLNHFVSRNAMNIDGLGPRVLEQMYEKELVKQAADLYYLTQEQLLTLDKIKEKSANNILEAIANSKGNSLERLLFGLGIQHVGSKAAKIISSEFGTIDKIIEADKEDIFTIDTIGPVMADSITKYFSIPETLEQIDKLKQAGVNMTYLGVTKEDITSIESPFKDKIIVLTGSLTQFKRAEAKQKIESLGGKVTGSVSKKTDIVVAGEEAGSKLTKAQELGIDVWSEQQMVDAINASHKTE</sequence>
<evidence type="ECO:0000256" key="11">
    <source>
        <dbReference type="ARBA" id="ARBA00023204"/>
    </source>
</evidence>
<dbReference type="PROSITE" id="PS50172">
    <property type="entry name" value="BRCT"/>
    <property type="match status" value="1"/>
</dbReference>
<dbReference type="Gene3D" id="3.30.470.30">
    <property type="entry name" value="DNA ligase/mRNA capping enzyme"/>
    <property type="match status" value="1"/>
</dbReference>
<dbReference type="GO" id="GO:0003677">
    <property type="term" value="F:DNA binding"/>
    <property type="evidence" value="ECO:0007669"/>
    <property type="project" value="InterPro"/>
</dbReference>
<dbReference type="Pfam" id="PF03119">
    <property type="entry name" value="DNA_ligase_ZBD"/>
    <property type="match status" value="1"/>
</dbReference>
<dbReference type="InterPro" id="IPR013839">
    <property type="entry name" value="DNAligase_adenylation"/>
</dbReference>
<dbReference type="InterPro" id="IPR018239">
    <property type="entry name" value="DNA_ligase_AS"/>
</dbReference>
<comment type="catalytic activity">
    <reaction evidence="13 15 16">
        <text>NAD(+) + (deoxyribonucleotide)n-3'-hydroxyl + 5'-phospho-(deoxyribonucleotide)m = (deoxyribonucleotide)n+m + AMP + beta-nicotinamide D-nucleotide.</text>
        <dbReference type="EC" id="6.5.1.2"/>
    </reaction>
</comment>
<gene>
    <name evidence="15 18" type="primary">ligA</name>
    <name evidence="18" type="ORF">BW731_11245</name>
</gene>
<dbReference type="SMART" id="SM00278">
    <property type="entry name" value="HhH1"/>
    <property type="match status" value="3"/>
</dbReference>
<dbReference type="InterPro" id="IPR004149">
    <property type="entry name" value="Znf_DNAligase_C4"/>
</dbReference>
<comment type="cofactor">
    <cofactor evidence="15">
        <name>Mg(2+)</name>
        <dbReference type="ChEBI" id="CHEBI:18420"/>
    </cofactor>
    <cofactor evidence="15">
        <name>Mn(2+)</name>
        <dbReference type="ChEBI" id="CHEBI:29035"/>
    </cofactor>
</comment>
<evidence type="ECO:0000313" key="18">
    <source>
        <dbReference type="EMBL" id="OPF88699.1"/>
    </source>
</evidence>
<keyword evidence="19" id="KW-1185">Reference proteome</keyword>
<evidence type="ECO:0000259" key="17">
    <source>
        <dbReference type="PROSITE" id="PS50172"/>
    </source>
</evidence>
<dbReference type="SUPFAM" id="SSF50249">
    <property type="entry name" value="Nucleic acid-binding proteins"/>
    <property type="match status" value="1"/>
</dbReference>
<feature type="binding site" evidence="15">
    <location>
        <begin position="86"/>
        <end position="87"/>
    </location>
    <ligand>
        <name>NAD(+)</name>
        <dbReference type="ChEBI" id="CHEBI:57540"/>
    </ligand>
</feature>
<keyword evidence="4 15" id="KW-0436">Ligase</keyword>
<dbReference type="NCBIfam" id="NF005932">
    <property type="entry name" value="PRK07956.1"/>
    <property type="match status" value="1"/>
</dbReference>
<keyword evidence="9 15" id="KW-0460">Magnesium</keyword>
<dbReference type="PIRSF" id="PIRSF001604">
    <property type="entry name" value="LigA"/>
    <property type="match status" value="1"/>
</dbReference>
<dbReference type="GO" id="GO:0005829">
    <property type="term" value="C:cytosol"/>
    <property type="evidence" value="ECO:0007669"/>
    <property type="project" value="TreeGrafter"/>
</dbReference>
<dbReference type="SMART" id="SM00292">
    <property type="entry name" value="BRCT"/>
    <property type="match status" value="1"/>
</dbReference>
<evidence type="ECO:0000256" key="14">
    <source>
        <dbReference type="ARBA" id="ARBA00060881"/>
    </source>
</evidence>
<dbReference type="InterPro" id="IPR004150">
    <property type="entry name" value="NAD_DNA_ligase_OB"/>
</dbReference>
<dbReference type="FunFam" id="3.30.470.30:FF:000001">
    <property type="entry name" value="DNA ligase"/>
    <property type="match status" value="1"/>
</dbReference>
<reference evidence="18 19" key="1">
    <citation type="submission" date="2017-02" db="EMBL/GenBank/DDBJ databases">
        <title>Vagococcus cremeus sp. nov., isolated from the small intestine of a marten, Martes flavigula.</title>
        <authorList>
            <person name="Tak E.J."/>
            <person name="Bae J.-W."/>
        </authorList>
    </citation>
    <scope>NUCLEOTIDE SEQUENCE [LARGE SCALE GENOMIC DNA]</scope>
    <source>
        <strain evidence="18 19">D7T301</strain>
    </source>
</reference>
<dbReference type="CDD" id="cd00114">
    <property type="entry name" value="LIGANc"/>
    <property type="match status" value="1"/>
</dbReference>
<feature type="binding site" evidence="15">
    <location>
        <position position="139"/>
    </location>
    <ligand>
        <name>NAD(+)</name>
        <dbReference type="ChEBI" id="CHEBI:57540"/>
    </ligand>
</feature>
<dbReference type="EMBL" id="MVAB01000001">
    <property type="protein sequence ID" value="OPF88699.1"/>
    <property type="molecule type" value="Genomic_DNA"/>
</dbReference>
<evidence type="ECO:0000256" key="4">
    <source>
        <dbReference type="ARBA" id="ARBA00022598"/>
    </source>
</evidence>
<feature type="binding site" evidence="15">
    <location>
        <position position="173"/>
    </location>
    <ligand>
        <name>NAD(+)</name>
        <dbReference type="ChEBI" id="CHEBI:57540"/>
    </ligand>
</feature>
<dbReference type="HAMAP" id="MF_01588">
    <property type="entry name" value="DNA_ligase_A"/>
    <property type="match status" value="1"/>
</dbReference>
<dbReference type="FunFam" id="2.40.50.140:FF:000012">
    <property type="entry name" value="DNA ligase"/>
    <property type="match status" value="1"/>
</dbReference>
<dbReference type="FunFam" id="1.10.150.20:FF:000006">
    <property type="entry name" value="DNA ligase"/>
    <property type="match status" value="1"/>
</dbReference>
<evidence type="ECO:0000256" key="5">
    <source>
        <dbReference type="ARBA" id="ARBA00022705"/>
    </source>
</evidence>
<keyword evidence="11 15" id="KW-0234">DNA repair</keyword>
<evidence type="ECO:0000256" key="6">
    <source>
        <dbReference type="ARBA" id="ARBA00022723"/>
    </source>
</evidence>
<evidence type="ECO:0000256" key="12">
    <source>
        <dbReference type="ARBA" id="ARBA00023211"/>
    </source>
</evidence>
<feature type="binding site" evidence="15">
    <location>
        <position position="430"/>
    </location>
    <ligand>
        <name>Zn(2+)</name>
        <dbReference type="ChEBI" id="CHEBI:29105"/>
    </ligand>
</feature>
<evidence type="ECO:0000256" key="10">
    <source>
        <dbReference type="ARBA" id="ARBA00023027"/>
    </source>
</evidence>
<dbReference type="SMART" id="SM00532">
    <property type="entry name" value="LIGANc"/>
    <property type="match status" value="1"/>
</dbReference>
<protein>
    <recommendedName>
        <fullName evidence="3 15">DNA ligase</fullName>
        <ecNumber evidence="2 15">6.5.1.2</ecNumber>
    </recommendedName>
    <alternativeName>
        <fullName evidence="15">Polydeoxyribonucleotide synthase [NAD(+)]</fullName>
    </alternativeName>
</protein>
<dbReference type="GO" id="GO:0046872">
    <property type="term" value="F:metal ion binding"/>
    <property type="evidence" value="ECO:0007669"/>
    <property type="project" value="UniProtKB-KW"/>
</dbReference>
<evidence type="ECO:0000256" key="9">
    <source>
        <dbReference type="ARBA" id="ARBA00022842"/>
    </source>
</evidence>
<dbReference type="InterPro" id="IPR013840">
    <property type="entry name" value="DNAligase_N"/>
</dbReference>
<evidence type="ECO:0000256" key="7">
    <source>
        <dbReference type="ARBA" id="ARBA00022763"/>
    </source>
</evidence>
<dbReference type="Gene3D" id="6.20.10.30">
    <property type="match status" value="1"/>
</dbReference>
<dbReference type="GO" id="GO:0006281">
    <property type="term" value="P:DNA repair"/>
    <property type="evidence" value="ECO:0007669"/>
    <property type="project" value="UniProtKB-KW"/>
</dbReference>
<comment type="function">
    <text evidence="1 15">DNA ligase that catalyzes the formation of phosphodiester linkages between 5'-phosphoryl and 3'-hydroxyl groups in double-stranded DNA using NAD as a coenzyme and as the energy source for the reaction. It is essential for DNA replication and repair of damaged DNA.</text>
</comment>
<dbReference type="AlphaFoldDB" id="A0A1V4DJS6"/>
<keyword evidence="7 15" id="KW-0227">DNA damage</keyword>
<dbReference type="SUPFAM" id="SSF52113">
    <property type="entry name" value="BRCT domain"/>
    <property type="match status" value="1"/>
</dbReference>
<keyword evidence="6 15" id="KW-0479">Metal-binding</keyword>
<dbReference type="Gene3D" id="1.10.287.610">
    <property type="entry name" value="Helix hairpin bin"/>
    <property type="match status" value="1"/>
</dbReference>
<dbReference type="GO" id="GO:0006260">
    <property type="term" value="P:DNA replication"/>
    <property type="evidence" value="ECO:0007669"/>
    <property type="project" value="UniProtKB-KW"/>
</dbReference>
<feature type="binding site" evidence="15">
    <location>
        <position position="313"/>
    </location>
    <ligand>
        <name>NAD(+)</name>
        <dbReference type="ChEBI" id="CHEBI:57540"/>
    </ligand>
</feature>
<keyword evidence="10 15" id="KW-0520">NAD</keyword>
<keyword evidence="5 15" id="KW-0235">DNA replication</keyword>
<proteinExistence type="inferred from homology"/>
<evidence type="ECO:0000256" key="15">
    <source>
        <dbReference type="HAMAP-Rule" id="MF_01588"/>
    </source>
</evidence>
<dbReference type="Pfam" id="PF03120">
    <property type="entry name" value="OB_DNA_ligase"/>
    <property type="match status" value="1"/>
</dbReference>
<comment type="similarity">
    <text evidence="14 15">Belongs to the NAD-dependent DNA ligase family. LigA subfamily.</text>
</comment>
<evidence type="ECO:0000256" key="8">
    <source>
        <dbReference type="ARBA" id="ARBA00022833"/>
    </source>
</evidence>
<evidence type="ECO:0000256" key="3">
    <source>
        <dbReference type="ARBA" id="ARBA00013308"/>
    </source>
</evidence>
<feature type="binding site" evidence="15">
    <location>
        <position position="407"/>
    </location>
    <ligand>
        <name>Zn(2+)</name>
        <dbReference type="ChEBI" id="CHEBI:29105"/>
    </ligand>
</feature>
<dbReference type="Pfam" id="PF14520">
    <property type="entry name" value="HHH_5"/>
    <property type="match status" value="1"/>
</dbReference>
<dbReference type="InterPro" id="IPR001679">
    <property type="entry name" value="DNA_ligase"/>
</dbReference>
<dbReference type="Gene3D" id="2.40.50.140">
    <property type="entry name" value="Nucleic acid-binding proteins"/>
    <property type="match status" value="1"/>
</dbReference>
<organism evidence="18 19">
    <name type="scientific">Vagococcus martis</name>
    <dbReference type="NCBI Taxonomy" id="1768210"/>
    <lineage>
        <taxon>Bacteria</taxon>
        <taxon>Bacillati</taxon>
        <taxon>Bacillota</taxon>
        <taxon>Bacilli</taxon>
        <taxon>Lactobacillales</taxon>
        <taxon>Enterococcaceae</taxon>
        <taxon>Vagococcus</taxon>
    </lineage>
</organism>
<dbReference type="SUPFAM" id="SSF56091">
    <property type="entry name" value="DNA ligase/mRNA capping enzyme, catalytic domain"/>
    <property type="match status" value="1"/>
</dbReference>
<dbReference type="NCBIfam" id="TIGR00575">
    <property type="entry name" value="dnlj"/>
    <property type="match status" value="1"/>
</dbReference>
<dbReference type="RefSeq" id="WP_332881444.1">
    <property type="nucleotide sequence ID" value="NZ_MVAB01000001.1"/>
</dbReference>
<dbReference type="PANTHER" id="PTHR23389:SF9">
    <property type="entry name" value="DNA LIGASE"/>
    <property type="match status" value="1"/>
</dbReference>
<dbReference type="Gene3D" id="1.10.150.20">
    <property type="entry name" value="5' to 3' exonuclease, C-terminal subdomain"/>
    <property type="match status" value="2"/>
</dbReference>
<dbReference type="Proteomes" id="UP000189970">
    <property type="component" value="Unassembled WGS sequence"/>
</dbReference>
<feature type="domain" description="BRCT" evidence="17">
    <location>
        <begin position="593"/>
        <end position="676"/>
    </location>
</feature>
<dbReference type="PROSITE" id="PS01056">
    <property type="entry name" value="DNA_LIGASE_N2"/>
    <property type="match status" value="1"/>
</dbReference>
<dbReference type="EC" id="6.5.1.2" evidence="2 15"/>
<dbReference type="InterPro" id="IPR041663">
    <property type="entry name" value="DisA/LigA_HHH"/>
</dbReference>
<dbReference type="Gene3D" id="3.40.50.10190">
    <property type="entry name" value="BRCT domain"/>
    <property type="match status" value="1"/>
</dbReference>
<dbReference type="InterPro" id="IPR003583">
    <property type="entry name" value="Hlx-hairpin-Hlx_DNA-bd_motif"/>
</dbReference>
<evidence type="ECO:0000256" key="1">
    <source>
        <dbReference type="ARBA" id="ARBA00004067"/>
    </source>
</evidence>
<evidence type="ECO:0000256" key="13">
    <source>
        <dbReference type="ARBA" id="ARBA00034005"/>
    </source>
</evidence>
<feature type="binding site" evidence="15">
    <location>
        <position position="289"/>
    </location>
    <ligand>
        <name>NAD(+)</name>
        <dbReference type="ChEBI" id="CHEBI:57540"/>
    </ligand>
</feature>
<name>A0A1V4DJS6_9ENTE</name>
<dbReference type="PROSITE" id="PS01055">
    <property type="entry name" value="DNA_LIGASE_N1"/>
    <property type="match status" value="1"/>
</dbReference>
<dbReference type="InterPro" id="IPR012340">
    <property type="entry name" value="NA-bd_OB-fold"/>
</dbReference>
<feature type="binding site" evidence="15">
    <location>
        <position position="425"/>
    </location>
    <ligand>
        <name>Zn(2+)</name>
        <dbReference type="ChEBI" id="CHEBI:29105"/>
    </ligand>
</feature>
<evidence type="ECO:0000256" key="2">
    <source>
        <dbReference type="ARBA" id="ARBA00012722"/>
    </source>
</evidence>
<evidence type="ECO:0000256" key="16">
    <source>
        <dbReference type="RuleBase" id="RU000618"/>
    </source>
</evidence>
<accession>A0A1V4DJS6</accession>
<dbReference type="Pfam" id="PF00533">
    <property type="entry name" value="BRCT"/>
    <property type="match status" value="1"/>
</dbReference>
<dbReference type="FunFam" id="1.10.150.20:FF:000007">
    <property type="entry name" value="DNA ligase"/>
    <property type="match status" value="1"/>
</dbReference>
<dbReference type="GO" id="GO:0003911">
    <property type="term" value="F:DNA ligase (NAD+) activity"/>
    <property type="evidence" value="ECO:0007669"/>
    <property type="project" value="UniProtKB-UniRule"/>
</dbReference>
<dbReference type="InterPro" id="IPR033136">
    <property type="entry name" value="DNA_ligase_CS"/>
</dbReference>
<feature type="binding site" evidence="15">
    <location>
        <position position="116"/>
    </location>
    <ligand>
        <name>NAD(+)</name>
        <dbReference type="ChEBI" id="CHEBI:57540"/>
    </ligand>
</feature>
<dbReference type="InterPro" id="IPR036420">
    <property type="entry name" value="BRCT_dom_sf"/>
</dbReference>
<dbReference type="Pfam" id="PF01653">
    <property type="entry name" value="DNA_ligase_aden"/>
    <property type="match status" value="1"/>
</dbReference>
<feature type="binding site" evidence="15">
    <location>
        <begin position="37"/>
        <end position="41"/>
    </location>
    <ligand>
        <name>NAD(+)</name>
        <dbReference type="ChEBI" id="CHEBI:57540"/>
    </ligand>
</feature>
<feature type="active site" description="N6-AMP-lysine intermediate" evidence="15">
    <location>
        <position position="118"/>
    </location>
</feature>